<accession>A0A3N4JE98</accession>
<feature type="compositionally biased region" description="Basic and acidic residues" evidence="1">
    <location>
        <begin position="503"/>
        <end position="518"/>
    </location>
</feature>
<feature type="compositionally biased region" description="Basic and acidic residues" evidence="1">
    <location>
        <begin position="395"/>
        <end position="405"/>
    </location>
</feature>
<organism evidence="2 3">
    <name type="scientific">Choiromyces venosus 120613-1</name>
    <dbReference type="NCBI Taxonomy" id="1336337"/>
    <lineage>
        <taxon>Eukaryota</taxon>
        <taxon>Fungi</taxon>
        <taxon>Dikarya</taxon>
        <taxon>Ascomycota</taxon>
        <taxon>Pezizomycotina</taxon>
        <taxon>Pezizomycetes</taxon>
        <taxon>Pezizales</taxon>
        <taxon>Tuberaceae</taxon>
        <taxon>Choiromyces</taxon>
    </lineage>
</organism>
<feature type="compositionally biased region" description="Acidic residues" evidence="1">
    <location>
        <begin position="478"/>
        <end position="491"/>
    </location>
</feature>
<feature type="compositionally biased region" description="Basic and acidic residues" evidence="1">
    <location>
        <begin position="459"/>
        <end position="477"/>
    </location>
</feature>
<feature type="region of interest" description="Disordered" evidence="1">
    <location>
        <begin position="1"/>
        <end position="40"/>
    </location>
</feature>
<dbReference type="STRING" id="1336337.A0A3N4JE98"/>
<feature type="compositionally biased region" description="Basic and acidic residues" evidence="1">
    <location>
        <begin position="867"/>
        <end position="876"/>
    </location>
</feature>
<proteinExistence type="predicted"/>
<feature type="region of interest" description="Disordered" evidence="1">
    <location>
        <begin position="1121"/>
        <end position="1148"/>
    </location>
</feature>
<evidence type="ECO:0000313" key="2">
    <source>
        <dbReference type="EMBL" id="RPA96596.1"/>
    </source>
</evidence>
<feature type="compositionally biased region" description="Low complexity" evidence="1">
    <location>
        <begin position="791"/>
        <end position="800"/>
    </location>
</feature>
<gene>
    <name evidence="2" type="ORF">L873DRAFT_1220684</name>
</gene>
<feature type="region of interest" description="Disordered" evidence="1">
    <location>
        <begin position="550"/>
        <end position="572"/>
    </location>
</feature>
<feature type="region of interest" description="Disordered" evidence="1">
    <location>
        <begin position="605"/>
        <end position="845"/>
    </location>
</feature>
<feature type="region of interest" description="Disordered" evidence="1">
    <location>
        <begin position="1004"/>
        <end position="1033"/>
    </location>
</feature>
<feature type="region of interest" description="Disordered" evidence="1">
    <location>
        <begin position="864"/>
        <end position="929"/>
    </location>
</feature>
<feature type="compositionally biased region" description="Polar residues" evidence="1">
    <location>
        <begin position="902"/>
        <end position="912"/>
    </location>
</feature>
<feature type="compositionally biased region" description="Basic and acidic residues" evidence="1">
    <location>
        <begin position="1278"/>
        <end position="1292"/>
    </location>
</feature>
<feature type="compositionally biased region" description="Low complexity" evidence="1">
    <location>
        <begin position="1265"/>
        <end position="1276"/>
    </location>
</feature>
<feature type="compositionally biased region" description="Polar residues" evidence="1">
    <location>
        <begin position="701"/>
        <end position="717"/>
    </location>
</feature>
<feature type="compositionally biased region" description="Polar residues" evidence="1">
    <location>
        <begin position="1207"/>
        <end position="1230"/>
    </location>
</feature>
<feature type="compositionally biased region" description="Basic and acidic residues" evidence="1">
    <location>
        <begin position="1"/>
        <end position="11"/>
    </location>
</feature>
<protein>
    <submittedName>
        <fullName evidence="2">Uncharacterized protein</fullName>
    </submittedName>
</protein>
<feature type="compositionally biased region" description="Low complexity" evidence="1">
    <location>
        <begin position="723"/>
        <end position="734"/>
    </location>
</feature>
<reference evidence="2 3" key="1">
    <citation type="journal article" date="2018" name="Nat. Ecol. Evol.">
        <title>Pezizomycetes genomes reveal the molecular basis of ectomycorrhizal truffle lifestyle.</title>
        <authorList>
            <person name="Murat C."/>
            <person name="Payen T."/>
            <person name="Noel B."/>
            <person name="Kuo A."/>
            <person name="Morin E."/>
            <person name="Chen J."/>
            <person name="Kohler A."/>
            <person name="Krizsan K."/>
            <person name="Balestrini R."/>
            <person name="Da Silva C."/>
            <person name="Montanini B."/>
            <person name="Hainaut M."/>
            <person name="Levati E."/>
            <person name="Barry K.W."/>
            <person name="Belfiori B."/>
            <person name="Cichocki N."/>
            <person name="Clum A."/>
            <person name="Dockter R.B."/>
            <person name="Fauchery L."/>
            <person name="Guy J."/>
            <person name="Iotti M."/>
            <person name="Le Tacon F."/>
            <person name="Lindquist E.A."/>
            <person name="Lipzen A."/>
            <person name="Malagnac F."/>
            <person name="Mello A."/>
            <person name="Molinier V."/>
            <person name="Miyauchi S."/>
            <person name="Poulain J."/>
            <person name="Riccioni C."/>
            <person name="Rubini A."/>
            <person name="Sitrit Y."/>
            <person name="Splivallo R."/>
            <person name="Traeger S."/>
            <person name="Wang M."/>
            <person name="Zifcakova L."/>
            <person name="Wipf D."/>
            <person name="Zambonelli A."/>
            <person name="Paolocci F."/>
            <person name="Nowrousian M."/>
            <person name="Ottonello S."/>
            <person name="Baldrian P."/>
            <person name="Spatafora J.W."/>
            <person name="Henrissat B."/>
            <person name="Nagy L.G."/>
            <person name="Aury J.M."/>
            <person name="Wincker P."/>
            <person name="Grigoriev I.V."/>
            <person name="Bonfante P."/>
            <person name="Martin F.M."/>
        </authorList>
    </citation>
    <scope>NUCLEOTIDE SEQUENCE [LARGE SCALE GENOMIC DNA]</scope>
    <source>
        <strain evidence="2 3">120613-1</strain>
    </source>
</reference>
<name>A0A3N4JE98_9PEZI</name>
<keyword evidence="3" id="KW-1185">Reference proteome</keyword>
<feature type="region of interest" description="Disordered" evidence="1">
    <location>
        <begin position="442"/>
        <end position="518"/>
    </location>
</feature>
<sequence length="1358" mass="147177">MNRPTRPDFLDLKQQQPHPQQPTLTRQGSQSNGSIGDPLSSHGSINSMSYPLASVTPESAYIAASAATGIVTSNHESFLMDESIVSPGSPTILVTPPSLKLINQFLDFLLHAFLSSAKSTSLRLLRPAVEEVLRSRLAHEAISGADQELMSYLGLGDGKDDDDFDEPQESTGAWDLEGTWKKTRLRCMVYSSLGDLEEEDEAVYSGVGLEGSVGAQQYDTHSGTPGVVSPAVAIWLTAVLEFVGEQTLLVAGHAAVNRFTQKLHTNEAGEKTDAKERPIVGELDTEKVALNPSLGRLWRQWRKRVRGRSSFSIPALQRHERRASISSRTSASSYVTENTLMGEASATKDTFEGIEMPVMGMDKELEVGDDAATLEASKKALLSPIVESAPPADGDATRRESRKVEPMSAAELMSKELEIADRLEKRRPQSLILLPWTTESPFVTRSPSIKRPHSLPDLTRGDFPDPVTEDDKDRTDSDSLEIAESEVETGEAADSAKAFYTPAEERQGWPAESGKELESVVETCEKSDGSIIDGDSSSEIMEMVQAERALSKDGTVEIESPETAKQVVSVPGNDEDLSEIGVAHTSDVLVASLVSLPPSRARYEEVEKTPMRQPQQENQAERPLVTPVYHAAGTSDVQSMQPAGIVETPRSTEDQPSQALEKAEKRVLTAPAVNNHTEIVDSAVNSDGEIPVVTSRKGSRTETSTHPTANLAGNENASHSKKGSSSSKHSQHSQLSDRKIGQLTLVQPSSSSAISISSERASGVRVWTPPATPDRSRRSSSFSKAQRPIYSSSSSTSQSSAKFKSLVSWPVGSAGHSKVPESDDESRSSLHSERQSAKLANMDERERSFEELISRNDTIHCTITPDPIRRIEESPRSKTQTADLADFLRNTGPDGTERPRTVTPNKSDSRPSSAKAKAIIPKDPTSGDNITLTQLLRSTASPPNTTSAFAGPLPSPRHFDTVATQTVKMPSALGPVSAATAPGADGFGSTPLSPSGITIPTVMKQHRSDSLSTTRSRPKNRLVARDASGSTSSASTSALADFFRNTTPPVDGEQIAQRRISRSVAPFRNTMDSAQFDAARDPERTEAKDTITNGLGFAVNSAPEDSYQSSFSSSTALLRSNSKRAHDYGSMPSTSSMPAPQRKQTRVRDPYAIGIDELDDDPDLDGLELVVPKRKEEESLIDFLRNVPPPPQPPTPPEEPKDKTVQKKNSSVNLISRFGRSSTRKNSIASNADRVIPMVPQPAAQSGGPGKHIPLLSDTDHMSPRRSSNGPPSSLSAKRYDSYRPTSDLREHRMMGNSGLQARAQYQARGARIERDNTESLADFLKYTPPPPPTHKEEGGLSKFKLSFGKKPKKNEVY</sequence>
<feature type="compositionally biased region" description="Basic residues" evidence="1">
    <location>
        <begin position="1348"/>
        <end position="1358"/>
    </location>
</feature>
<feature type="compositionally biased region" description="Polar residues" evidence="1">
    <location>
        <begin position="23"/>
        <end position="34"/>
    </location>
</feature>
<evidence type="ECO:0000313" key="3">
    <source>
        <dbReference type="Proteomes" id="UP000276215"/>
    </source>
</evidence>
<feature type="compositionally biased region" description="Basic and acidic residues" evidence="1">
    <location>
        <begin position="818"/>
        <end position="845"/>
    </location>
</feature>
<dbReference type="EMBL" id="ML120413">
    <property type="protein sequence ID" value="RPA96596.1"/>
    <property type="molecule type" value="Genomic_DNA"/>
</dbReference>
<feature type="region of interest" description="Disordered" evidence="1">
    <location>
        <begin position="1323"/>
        <end position="1358"/>
    </location>
</feature>
<feature type="compositionally biased region" description="Low complexity" evidence="1">
    <location>
        <begin position="749"/>
        <end position="761"/>
    </location>
</feature>
<dbReference type="OrthoDB" id="5382203at2759"/>
<feature type="compositionally biased region" description="Pro residues" evidence="1">
    <location>
        <begin position="1187"/>
        <end position="1197"/>
    </location>
</feature>
<evidence type="ECO:0000256" key="1">
    <source>
        <dbReference type="SAM" id="MobiDB-lite"/>
    </source>
</evidence>
<feature type="region of interest" description="Disordered" evidence="1">
    <location>
        <begin position="1180"/>
        <end position="1292"/>
    </location>
</feature>
<feature type="region of interest" description="Disordered" evidence="1">
    <location>
        <begin position="387"/>
        <end position="407"/>
    </location>
</feature>
<dbReference type="Proteomes" id="UP000276215">
    <property type="component" value="Unassembled WGS sequence"/>
</dbReference>